<dbReference type="EMBL" id="WIXE01008044">
    <property type="protein sequence ID" value="KAK5979739.1"/>
    <property type="molecule type" value="Genomic_DNA"/>
</dbReference>
<proteinExistence type="predicted"/>
<accession>A0AAN8IM82</accession>
<keyword evidence="2" id="KW-1185">Reference proteome</keyword>
<protein>
    <submittedName>
        <fullName evidence="1">Uncharacterized protein</fullName>
    </submittedName>
</protein>
<organism evidence="1 2">
    <name type="scientific">Trichostrongylus colubriformis</name>
    <name type="common">Black scour worm</name>
    <dbReference type="NCBI Taxonomy" id="6319"/>
    <lineage>
        <taxon>Eukaryota</taxon>
        <taxon>Metazoa</taxon>
        <taxon>Ecdysozoa</taxon>
        <taxon>Nematoda</taxon>
        <taxon>Chromadorea</taxon>
        <taxon>Rhabditida</taxon>
        <taxon>Rhabditina</taxon>
        <taxon>Rhabditomorpha</taxon>
        <taxon>Strongyloidea</taxon>
        <taxon>Trichostrongylidae</taxon>
        <taxon>Trichostrongylus</taxon>
    </lineage>
</organism>
<gene>
    <name evidence="1" type="ORF">GCK32_014678</name>
</gene>
<evidence type="ECO:0000313" key="1">
    <source>
        <dbReference type="EMBL" id="KAK5979739.1"/>
    </source>
</evidence>
<dbReference type="AlphaFoldDB" id="A0AAN8IM82"/>
<evidence type="ECO:0000313" key="2">
    <source>
        <dbReference type="Proteomes" id="UP001331761"/>
    </source>
</evidence>
<sequence length="75" mass="8519">MLPTFAPLYVQTFKRTAKLCAFQNDVLTSLEDLQLISSLNLFPFSSRISNAAFLRDIHETKALTMTRRLSSMPPL</sequence>
<dbReference type="Proteomes" id="UP001331761">
    <property type="component" value="Unassembled WGS sequence"/>
</dbReference>
<reference evidence="1 2" key="1">
    <citation type="submission" date="2019-10" db="EMBL/GenBank/DDBJ databases">
        <title>Assembly and Annotation for the nematode Trichostrongylus colubriformis.</title>
        <authorList>
            <person name="Martin J."/>
        </authorList>
    </citation>
    <scope>NUCLEOTIDE SEQUENCE [LARGE SCALE GENOMIC DNA]</scope>
    <source>
        <strain evidence="1">G859</strain>
        <tissue evidence="1">Whole worm</tissue>
    </source>
</reference>
<comment type="caution">
    <text evidence="1">The sequence shown here is derived from an EMBL/GenBank/DDBJ whole genome shotgun (WGS) entry which is preliminary data.</text>
</comment>
<name>A0AAN8IM82_TRICO</name>